<dbReference type="Proteomes" id="UP000054097">
    <property type="component" value="Unassembled WGS sequence"/>
</dbReference>
<protein>
    <submittedName>
        <fullName evidence="1">Uncharacterized protein</fullName>
    </submittedName>
</protein>
<reference evidence="2" key="2">
    <citation type="submission" date="2015-01" db="EMBL/GenBank/DDBJ databases">
        <title>Evolutionary Origins and Diversification of the Mycorrhizal Mutualists.</title>
        <authorList>
            <consortium name="DOE Joint Genome Institute"/>
            <consortium name="Mycorrhizal Genomics Consortium"/>
            <person name="Kohler A."/>
            <person name="Kuo A."/>
            <person name="Nagy L.G."/>
            <person name="Floudas D."/>
            <person name="Copeland A."/>
            <person name="Barry K.W."/>
            <person name="Cichocki N."/>
            <person name="Veneault-Fourrey C."/>
            <person name="LaButti K."/>
            <person name="Lindquist E.A."/>
            <person name="Lipzen A."/>
            <person name="Lundell T."/>
            <person name="Morin E."/>
            <person name="Murat C."/>
            <person name="Riley R."/>
            <person name="Ohm R."/>
            <person name="Sun H."/>
            <person name="Tunlid A."/>
            <person name="Henrissat B."/>
            <person name="Grigoriev I.V."/>
            <person name="Hibbett D.S."/>
            <person name="Martin F."/>
        </authorList>
    </citation>
    <scope>NUCLEOTIDE SEQUENCE [LARGE SCALE GENOMIC DNA]</scope>
    <source>
        <strain evidence="2">MAFF 305830</strain>
    </source>
</reference>
<proteinExistence type="predicted"/>
<dbReference type="AlphaFoldDB" id="A0A0C3ACD8"/>
<gene>
    <name evidence="1" type="ORF">M408DRAFT_332964</name>
</gene>
<reference evidence="1 2" key="1">
    <citation type="submission" date="2014-04" db="EMBL/GenBank/DDBJ databases">
        <authorList>
            <consortium name="DOE Joint Genome Institute"/>
            <person name="Kuo A."/>
            <person name="Zuccaro A."/>
            <person name="Kohler A."/>
            <person name="Nagy L.G."/>
            <person name="Floudas D."/>
            <person name="Copeland A."/>
            <person name="Barry K.W."/>
            <person name="Cichocki N."/>
            <person name="Veneault-Fourrey C."/>
            <person name="LaButti K."/>
            <person name="Lindquist E.A."/>
            <person name="Lipzen A."/>
            <person name="Lundell T."/>
            <person name="Morin E."/>
            <person name="Murat C."/>
            <person name="Sun H."/>
            <person name="Tunlid A."/>
            <person name="Henrissat B."/>
            <person name="Grigoriev I.V."/>
            <person name="Hibbett D.S."/>
            <person name="Martin F."/>
            <person name="Nordberg H.P."/>
            <person name="Cantor M.N."/>
            <person name="Hua S.X."/>
        </authorList>
    </citation>
    <scope>NUCLEOTIDE SEQUENCE [LARGE SCALE GENOMIC DNA]</scope>
    <source>
        <strain evidence="1 2">MAFF 305830</strain>
    </source>
</reference>
<keyword evidence="2" id="KW-1185">Reference proteome</keyword>
<dbReference type="HOGENOM" id="CLU_1887042_0_0_1"/>
<name>A0A0C3ACD8_SERVB</name>
<dbReference type="EMBL" id="KN824358">
    <property type="protein sequence ID" value="KIM22330.1"/>
    <property type="molecule type" value="Genomic_DNA"/>
</dbReference>
<accession>A0A0C3ACD8</accession>
<evidence type="ECO:0000313" key="1">
    <source>
        <dbReference type="EMBL" id="KIM22330.1"/>
    </source>
</evidence>
<sequence length="135" mass="15675">MDTLPIMLCRSRTAQRISLKSLIDGTDDECTKQLEEMLDAVESSAYQFISFLRRFLDEYQKRNMWAEDIAIILECIDTALNLPHEVYLPPVLRLLTNELKDISKRFVTDGCGLLEERELVFKQALKVIHRIDIVS</sequence>
<organism evidence="1 2">
    <name type="scientific">Serendipita vermifera MAFF 305830</name>
    <dbReference type="NCBI Taxonomy" id="933852"/>
    <lineage>
        <taxon>Eukaryota</taxon>
        <taxon>Fungi</taxon>
        <taxon>Dikarya</taxon>
        <taxon>Basidiomycota</taxon>
        <taxon>Agaricomycotina</taxon>
        <taxon>Agaricomycetes</taxon>
        <taxon>Sebacinales</taxon>
        <taxon>Serendipitaceae</taxon>
        <taxon>Serendipita</taxon>
    </lineage>
</organism>
<evidence type="ECO:0000313" key="2">
    <source>
        <dbReference type="Proteomes" id="UP000054097"/>
    </source>
</evidence>